<proteinExistence type="predicted"/>
<protein>
    <submittedName>
        <fullName evidence="1">Uncharacterized protein</fullName>
    </submittedName>
</protein>
<reference evidence="1 2" key="1">
    <citation type="submission" date="2018-01" db="EMBL/GenBank/DDBJ databases">
        <authorList>
            <person name="Gaut B.S."/>
            <person name="Morton B.R."/>
            <person name="Clegg M.T."/>
            <person name="Duvall M.R."/>
        </authorList>
    </citation>
    <scope>NUCLEOTIDE SEQUENCE [LARGE SCALE GENOMIC DNA]</scope>
    <source>
        <strain evidence="1">Cupriavidus taiwanensis cmp 52</strain>
    </source>
</reference>
<evidence type="ECO:0000313" key="2">
    <source>
        <dbReference type="Proteomes" id="UP000256805"/>
    </source>
</evidence>
<dbReference type="EMBL" id="OVTA01000049">
    <property type="protein sequence ID" value="SPS02010.1"/>
    <property type="molecule type" value="Genomic_DNA"/>
</dbReference>
<organism evidence="1 2">
    <name type="scientific">Cupriavidus taiwanensis</name>
    <dbReference type="NCBI Taxonomy" id="164546"/>
    <lineage>
        <taxon>Bacteria</taxon>
        <taxon>Pseudomonadati</taxon>
        <taxon>Pseudomonadota</taxon>
        <taxon>Betaproteobacteria</taxon>
        <taxon>Burkholderiales</taxon>
        <taxon>Burkholderiaceae</taxon>
        <taxon>Cupriavidus</taxon>
    </lineage>
</organism>
<evidence type="ECO:0000313" key="1">
    <source>
        <dbReference type="EMBL" id="SPS02010.1"/>
    </source>
</evidence>
<accession>A0A375JD42</accession>
<gene>
    <name evidence="1" type="ORF">CBM2634_B80010</name>
</gene>
<dbReference type="AlphaFoldDB" id="A0A375JD42"/>
<name>A0A375JD42_9BURK</name>
<sequence length="59" mass="6454">MRRSVTCVPRPAVQLSVTPPRAKPWRSMLPPSGFIICSQSIGDNLTFANEVSMLCFTAS</sequence>
<dbReference type="Proteomes" id="UP000256805">
    <property type="component" value="Unassembled WGS sequence"/>
</dbReference>